<organism evidence="3 4">
    <name type="scientific">Ruoffia halotolerans</name>
    <dbReference type="NCBI Taxonomy" id="2748684"/>
    <lineage>
        <taxon>Bacteria</taxon>
        <taxon>Bacillati</taxon>
        <taxon>Bacillota</taxon>
        <taxon>Bacilli</taxon>
        <taxon>Lactobacillales</taxon>
        <taxon>Aerococcaceae</taxon>
        <taxon>Ruoffia</taxon>
    </lineage>
</organism>
<dbReference type="Proteomes" id="UP000571018">
    <property type="component" value="Unassembled WGS sequence"/>
</dbReference>
<dbReference type="InterPro" id="IPR027417">
    <property type="entry name" value="P-loop_NTPase"/>
</dbReference>
<dbReference type="EMBL" id="JACAOA010000005">
    <property type="protein sequence ID" value="MBA5728714.1"/>
    <property type="molecule type" value="Genomic_DNA"/>
</dbReference>
<protein>
    <submittedName>
        <fullName evidence="3">GTPase RsgA</fullName>
    </submittedName>
</protein>
<dbReference type="GO" id="GO:0003924">
    <property type="term" value="F:GTPase activity"/>
    <property type="evidence" value="ECO:0007669"/>
    <property type="project" value="InterPro"/>
</dbReference>
<dbReference type="GO" id="GO:0042254">
    <property type="term" value="P:ribosome biogenesis"/>
    <property type="evidence" value="ECO:0007669"/>
    <property type="project" value="UniProtKB-KW"/>
</dbReference>
<dbReference type="PANTHER" id="PTHR32120:SF10">
    <property type="entry name" value="SMALL RIBOSOMAL SUBUNIT BIOGENESIS GTPASE RSGA"/>
    <property type="match status" value="1"/>
</dbReference>
<dbReference type="SUPFAM" id="SSF52540">
    <property type="entry name" value="P-loop containing nucleoside triphosphate hydrolases"/>
    <property type="match status" value="1"/>
</dbReference>
<accession>A0A839A4G1</accession>
<keyword evidence="1" id="KW-0690">Ribosome biogenesis</keyword>
<dbReference type="GO" id="GO:0005525">
    <property type="term" value="F:GTP binding"/>
    <property type="evidence" value="ECO:0007669"/>
    <property type="project" value="InterPro"/>
</dbReference>
<dbReference type="InterPro" id="IPR004881">
    <property type="entry name" value="Ribosome_biogen_GTPase_RsgA"/>
</dbReference>
<comment type="caution">
    <text evidence="3">The sequence shown here is derived from an EMBL/GenBank/DDBJ whole genome shotgun (WGS) entry which is preliminary data.</text>
</comment>
<sequence length="93" mass="10029">MTLIVLTKADLCENLTEKLIELDEVAIGVEVVVTSTYDPQSLDYLESQLLAGTTAAFIGSSGVGKPTIINYFLGKTILETDELINDGKGLHTR</sequence>
<proteinExistence type="predicted"/>
<dbReference type="AlphaFoldDB" id="A0A839A4G1"/>
<evidence type="ECO:0000313" key="4">
    <source>
        <dbReference type="Proteomes" id="UP000571018"/>
    </source>
</evidence>
<evidence type="ECO:0000256" key="1">
    <source>
        <dbReference type="ARBA" id="ARBA00022517"/>
    </source>
</evidence>
<dbReference type="PANTHER" id="PTHR32120">
    <property type="entry name" value="SMALL RIBOSOMAL SUBUNIT BIOGENESIS GTPASE RSGA"/>
    <property type="match status" value="1"/>
</dbReference>
<name>A0A839A4G1_9LACT</name>
<gene>
    <name evidence="3" type="primary">rsgA</name>
    <name evidence="3" type="ORF">HW423_02825</name>
</gene>
<dbReference type="Pfam" id="PF03193">
    <property type="entry name" value="RsgA_GTPase"/>
    <property type="match status" value="1"/>
</dbReference>
<reference evidence="3 4" key="1">
    <citation type="submission" date="2020-06" db="EMBL/GenBank/DDBJ databases">
        <title>Reclassification of Facklamia ignava, Facklamia soureckii and Facklami tabacinasalis as Falseniella iganva gen. nov., comb. nov., Hutsoniella ignava gen. nov., comb. nov., and Ruoffia tabacinasalis gen. nov., comb. nov and description of Ruoffia haltotolerans sp. nov., isolated from hypersaline Inland Sea of Qatar.</title>
        <authorList>
            <person name="Fotedar R."/>
            <person name="Sankaranarayanan K."/>
            <person name="Lawson P."/>
            <person name="Caldwell M."/>
            <person name="Zeyara A."/>
            <person name="Al Malki A."/>
            <person name="Ali M."/>
        </authorList>
    </citation>
    <scope>NUCLEOTIDE SEQUENCE [LARGE SCALE GENOMIC DNA]</scope>
    <source>
        <strain evidence="3 4">INB8</strain>
    </source>
</reference>
<evidence type="ECO:0000259" key="2">
    <source>
        <dbReference type="Pfam" id="PF03193"/>
    </source>
</evidence>
<evidence type="ECO:0000313" key="3">
    <source>
        <dbReference type="EMBL" id="MBA5728714.1"/>
    </source>
</evidence>
<keyword evidence="4" id="KW-1185">Reference proteome</keyword>
<dbReference type="Gene3D" id="3.40.50.300">
    <property type="entry name" value="P-loop containing nucleotide triphosphate hydrolases"/>
    <property type="match status" value="1"/>
</dbReference>
<feature type="domain" description="EngC GTPase" evidence="2">
    <location>
        <begin position="3"/>
        <end position="92"/>
    </location>
</feature>
<dbReference type="InterPro" id="IPR010914">
    <property type="entry name" value="RsgA_GTPase_dom"/>
</dbReference>